<dbReference type="CDD" id="cd11537">
    <property type="entry name" value="NTP-PPase_RS21-C6_like"/>
    <property type="match status" value="1"/>
</dbReference>
<dbReference type="EMBL" id="FMUX01000015">
    <property type="protein sequence ID" value="SCY66098.1"/>
    <property type="molecule type" value="Genomic_DNA"/>
</dbReference>
<evidence type="ECO:0000313" key="3">
    <source>
        <dbReference type="Proteomes" id="UP000198870"/>
    </source>
</evidence>
<dbReference type="AlphaFoldDB" id="A0A1G5HSU1"/>
<dbReference type="GO" id="GO:0009143">
    <property type="term" value="P:nucleoside triphosphate catabolic process"/>
    <property type="evidence" value="ECO:0007669"/>
    <property type="project" value="InterPro"/>
</dbReference>
<dbReference type="InterPro" id="IPR052555">
    <property type="entry name" value="dCTP_Pyrophosphatase"/>
</dbReference>
<proteinExistence type="predicted"/>
<evidence type="ECO:0000256" key="1">
    <source>
        <dbReference type="SAM" id="MobiDB-lite"/>
    </source>
</evidence>
<name>A0A1G5HSU1_9BACT</name>
<reference evidence="2 3" key="1">
    <citation type="submission" date="2016-10" db="EMBL/GenBank/DDBJ databases">
        <authorList>
            <person name="de Groot N.N."/>
        </authorList>
    </citation>
    <scope>NUCLEOTIDE SEQUENCE [LARGE SCALE GENOMIC DNA]</scope>
    <source>
        <strain evidence="2 3">AA1</strain>
    </source>
</reference>
<dbReference type="Gene3D" id="1.10.287.1080">
    <property type="entry name" value="MazG-like"/>
    <property type="match status" value="1"/>
</dbReference>
<dbReference type="RefSeq" id="WP_254782080.1">
    <property type="nucleotide sequence ID" value="NZ_FMUX01000015.1"/>
</dbReference>
<accession>A0A1G5HSU1</accession>
<gene>
    <name evidence="2" type="ORF">SAMN05216233_11570</name>
</gene>
<keyword evidence="3" id="KW-1185">Reference proteome</keyword>
<dbReference type="Proteomes" id="UP000198870">
    <property type="component" value="Unassembled WGS sequence"/>
</dbReference>
<sequence>MNTEKIQAKLRRFAQERDWEQFHSPKNISMALMVEAAELLEHFQWLTQEASSELDTEKLSAVADEIADVQIYLCRLADVLNIDIKDAVERKMKSNEAKYPADKVRGKAKKYTEYR</sequence>
<dbReference type="Pfam" id="PF12643">
    <property type="entry name" value="MazG-like"/>
    <property type="match status" value="1"/>
</dbReference>
<organism evidence="2 3">
    <name type="scientific">Desulfoluna spongiiphila</name>
    <dbReference type="NCBI Taxonomy" id="419481"/>
    <lineage>
        <taxon>Bacteria</taxon>
        <taxon>Pseudomonadati</taxon>
        <taxon>Thermodesulfobacteriota</taxon>
        <taxon>Desulfobacteria</taxon>
        <taxon>Desulfobacterales</taxon>
        <taxon>Desulfolunaceae</taxon>
        <taxon>Desulfoluna</taxon>
    </lineage>
</organism>
<dbReference type="GO" id="GO:0047429">
    <property type="term" value="F:nucleoside triphosphate diphosphatase activity"/>
    <property type="evidence" value="ECO:0007669"/>
    <property type="project" value="InterPro"/>
</dbReference>
<dbReference type="SUPFAM" id="SSF101386">
    <property type="entry name" value="all-alpha NTP pyrophosphatases"/>
    <property type="match status" value="1"/>
</dbReference>
<protein>
    <submittedName>
        <fullName evidence="2">NTP pyrophosphatase, house-cleaning of non-canonical NTPs</fullName>
    </submittedName>
</protein>
<dbReference type="PANTHER" id="PTHR46523:SF1">
    <property type="entry name" value="DCTP PYROPHOSPHATASE 1"/>
    <property type="match status" value="1"/>
</dbReference>
<dbReference type="InterPro" id="IPR025984">
    <property type="entry name" value="DCTPP"/>
</dbReference>
<dbReference type="PIRSF" id="PIRSF029826">
    <property type="entry name" value="UCP029826_pph"/>
    <property type="match status" value="1"/>
</dbReference>
<evidence type="ECO:0000313" key="2">
    <source>
        <dbReference type="EMBL" id="SCY66098.1"/>
    </source>
</evidence>
<feature type="region of interest" description="Disordered" evidence="1">
    <location>
        <begin position="95"/>
        <end position="115"/>
    </location>
</feature>
<dbReference type="PANTHER" id="PTHR46523">
    <property type="entry name" value="DCTP PYROPHOSPHATASE 1"/>
    <property type="match status" value="1"/>
</dbReference>
<dbReference type="STRING" id="419481.SAMN05216233_11570"/>